<organism evidence="2 3">
    <name type="scientific">Inhella proteolytica</name>
    <dbReference type="NCBI Taxonomy" id="2795029"/>
    <lineage>
        <taxon>Bacteria</taxon>
        <taxon>Pseudomonadati</taxon>
        <taxon>Pseudomonadota</taxon>
        <taxon>Betaproteobacteria</taxon>
        <taxon>Burkholderiales</taxon>
        <taxon>Sphaerotilaceae</taxon>
        <taxon>Inhella</taxon>
    </lineage>
</organism>
<evidence type="ECO:0000259" key="1">
    <source>
        <dbReference type="Pfam" id="PF21926"/>
    </source>
</evidence>
<reference evidence="2" key="1">
    <citation type="submission" date="2020-12" db="EMBL/GenBank/DDBJ databases">
        <title>The genome sequence of Inhella sp. 1Y17.</title>
        <authorList>
            <person name="Liu Y."/>
        </authorList>
    </citation>
    <scope>NUCLEOTIDE SEQUENCE</scope>
    <source>
        <strain evidence="2">1Y17</strain>
    </source>
</reference>
<protein>
    <submittedName>
        <fullName evidence="2">Long-chain N-acyl amino acid synthase</fullName>
    </submittedName>
</protein>
<dbReference type="InterPro" id="IPR054597">
    <property type="entry name" value="FeeM_cat"/>
</dbReference>
<dbReference type="SUPFAM" id="SSF55729">
    <property type="entry name" value="Acyl-CoA N-acyltransferases (Nat)"/>
    <property type="match status" value="1"/>
</dbReference>
<dbReference type="Pfam" id="PF21926">
    <property type="entry name" value="FeeM"/>
    <property type="match status" value="1"/>
</dbReference>
<evidence type="ECO:0000313" key="2">
    <source>
        <dbReference type="EMBL" id="MBH9577491.1"/>
    </source>
</evidence>
<proteinExistence type="predicted"/>
<name>A0A931J100_9BURK</name>
<dbReference type="Gene3D" id="3.40.630.30">
    <property type="match status" value="1"/>
</dbReference>
<sequence>MSDSSREEAGPLGALEAWLAPAAPPLERFAAERVQGSAGWLANQALVGRRYGQRGLRVTPLEMAADGLASLRVREGEQVVGTLTVRMDGPAGLAADAVFPEELRALREQQRLCEFTRLAVDGGTESKPVLARLFHMAYLYAHRIEKAELIVFEVHPRHSPFYRRMLGSRLLAGERLDPAVNAPAVLMCKPLDEMRRDIETMGGRADLAAQARSLYPLFYGPAEETALLREMRLGV</sequence>
<dbReference type="AlphaFoldDB" id="A0A931J100"/>
<evidence type="ECO:0000313" key="3">
    <source>
        <dbReference type="Proteomes" id="UP000613266"/>
    </source>
</evidence>
<gene>
    <name evidence="2" type="ORF">I7X39_11325</name>
</gene>
<keyword evidence="3" id="KW-1185">Reference proteome</keyword>
<dbReference type="InterPro" id="IPR016181">
    <property type="entry name" value="Acyl_CoA_acyltransferase"/>
</dbReference>
<dbReference type="Proteomes" id="UP000613266">
    <property type="component" value="Unassembled WGS sequence"/>
</dbReference>
<feature type="domain" description="N-acyl amino acid synthase FeeM catalytic core" evidence="1">
    <location>
        <begin position="45"/>
        <end position="187"/>
    </location>
</feature>
<accession>A0A931J100</accession>
<dbReference type="EMBL" id="JAEDAK010000007">
    <property type="protein sequence ID" value="MBH9577491.1"/>
    <property type="molecule type" value="Genomic_DNA"/>
</dbReference>
<comment type="caution">
    <text evidence="2">The sequence shown here is derived from an EMBL/GenBank/DDBJ whole genome shotgun (WGS) entry which is preliminary data.</text>
</comment>